<keyword evidence="2" id="KW-0812">Transmembrane</keyword>
<reference evidence="3" key="2">
    <citation type="submission" date="2023-05" db="EMBL/GenBank/DDBJ databases">
        <authorList>
            <consortium name="Lawrence Berkeley National Laboratory"/>
            <person name="Steindorff A."/>
            <person name="Hensen N."/>
            <person name="Bonometti L."/>
            <person name="Westerberg I."/>
            <person name="Brannstrom I.O."/>
            <person name="Guillou S."/>
            <person name="Cros-Aarteil S."/>
            <person name="Calhoun S."/>
            <person name="Haridas S."/>
            <person name="Kuo A."/>
            <person name="Mondo S."/>
            <person name="Pangilinan J."/>
            <person name="Riley R."/>
            <person name="Labutti K."/>
            <person name="Andreopoulos B."/>
            <person name="Lipzen A."/>
            <person name="Chen C."/>
            <person name="Yanf M."/>
            <person name="Daum C."/>
            <person name="Ng V."/>
            <person name="Clum A."/>
            <person name="Ohm R."/>
            <person name="Martin F."/>
            <person name="Silar P."/>
            <person name="Natvig D."/>
            <person name="Lalanne C."/>
            <person name="Gautier V."/>
            <person name="Ament-Velasquez S.L."/>
            <person name="Kruys A."/>
            <person name="Hutchinson M.I."/>
            <person name="Powell A.J."/>
            <person name="Barry K."/>
            <person name="Miller A.N."/>
            <person name="Grigoriev I.V."/>
            <person name="Debuchy R."/>
            <person name="Gladieux P."/>
            <person name="Thoren M.H."/>
            <person name="Johannesson H."/>
        </authorList>
    </citation>
    <scope>NUCLEOTIDE SEQUENCE</scope>
    <source>
        <strain evidence="3">CBS 892.96</strain>
    </source>
</reference>
<evidence type="ECO:0000313" key="3">
    <source>
        <dbReference type="EMBL" id="KAK4177676.1"/>
    </source>
</evidence>
<dbReference type="EMBL" id="MU866158">
    <property type="protein sequence ID" value="KAK4177676.1"/>
    <property type="molecule type" value="Genomic_DNA"/>
</dbReference>
<feature type="compositionally biased region" description="Basic and acidic residues" evidence="1">
    <location>
        <begin position="372"/>
        <end position="386"/>
    </location>
</feature>
<feature type="region of interest" description="Disordered" evidence="1">
    <location>
        <begin position="597"/>
        <end position="756"/>
    </location>
</feature>
<feature type="region of interest" description="Disordered" evidence="1">
    <location>
        <begin position="355"/>
        <end position="523"/>
    </location>
</feature>
<feature type="compositionally biased region" description="Basic and acidic residues" evidence="1">
    <location>
        <begin position="640"/>
        <end position="649"/>
    </location>
</feature>
<evidence type="ECO:0000256" key="1">
    <source>
        <dbReference type="SAM" id="MobiDB-lite"/>
    </source>
</evidence>
<evidence type="ECO:0000313" key="4">
    <source>
        <dbReference type="Proteomes" id="UP001302321"/>
    </source>
</evidence>
<feature type="region of interest" description="Disordered" evidence="1">
    <location>
        <begin position="536"/>
        <end position="570"/>
    </location>
</feature>
<keyword evidence="2" id="KW-0472">Membrane</keyword>
<feature type="compositionally biased region" description="Low complexity" evidence="1">
    <location>
        <begin position="92"/>
        <end position="107"/>
    </location>
</feature>
<feature type="region of interest" description="Disordered" evidence="1">
    <location>
        <begin position="785"/>
        <end position="809"/>
    </location>
</feature>
<sequence length="1017" mass="112781">MDHDRDKAPENRFAQTTRIISPLNITSASKRRSLFSRSSVKDDGTRPASADVSSENRVNPSNNTRIPRLAQHRSSFTLADAYRLAEEEEQAAARGSPSPAPRSWRSRQGSSEKNTLRLPGVEFLGSQHRRTMTSKSTEVVGEDKVRSTTTLSARSLRSNVSDSSFDEKIRQHALAQGGSEAPIRRSNSTSSKAGFGTRMLETGKGLVRRSSRDSPEGNASPRNHKTTTGGNRFSGLLSRRKRESSSSTQTPDLADWIRVGDGSTGDLIRPVSNPLARPTSAPPDQESPEKSFAWEAENDFTAGDLQVSDSPPLNLGRSNIKIDEIRALEAENSDQHSESNSNSWRNTWIDEIRNREAQTASKPPESITAPHEVMERRASQDQELPTRSRSGSNTSTKMDGLRSREIESVSRRAITTSQLGKIRERNAELTSRSPSPDIVRQPSTEPLRSFSPPGEQSWRRGGDAGSPAAQVLEPRARQDSVAEALSSNVEAGPAAEDHDRQRAASESAGARRRGSRGKDESRDVLRRLSAAAVTNQVLDLPVSGNSEGGTGRERPRQSSGSLRQRMFVGAKGDGKSTVGYFGFRRNDSTESNLTKRSSFILSESDPTERIEGEMNLFAPHENQSERGSLRALSPEPAEETSDKTPKPSKPDPLTMPTPRVTGAFVETPATMKVEKIGEPSSGENEAKSQPNKHDRLPTERGRRGESVPRQPKQTQSSRGDRLSRRSSSLSVRRRARSLSRGRPLTNSGKPPTVRDDILEIQRANQIDDSTLDDIADLMLKHGVRGHGSDATQIKTEGGSDDEKEAGDQDVQRLRRMSRSLQSGIMNIRTAKQGIQRLENQVAHGNLKSAADDAPQAEHTHDRHDTDAQCPICRGNESTAITTLTYVHLPLPRLWYRHPRFRLTFLGFFVFLLSLWYVAESWMCRLYCKPPYCAPGEPCNWDIEYPSWGYTIPSKLDEWVTSGQGKELVQEWTPEVTEWVAGLWDTTMSTDPESSIATRWSRSAKRRRRKRVLRQGGR</sequence>
<feature type="region of interest" description="Disordered" evidence="1">
    <location>
        <begin position="130"/>
        <end position="289"/>
    </location>
</feature>
<feature type="compositionally biased region" description="Basic and acidic residues" evidence="1">
    <location>
        <begin position="855"/>
        <end position="866"/>
    </location>
</feature>
<accession>A0AAN6WAU0</accession>
<feature type="compositionally biased region" description="Polar residues" evidence="1">
    <location>
        <begin position="13"/>
        <end position="28"/>
    </location>
</feature>
<feature type="region of interest" description="Disordered" evidence="1">
    <location>
        <begin position="86"/>
        <end position="118"/>
    </location>
</feature>
<protein>
    <submittedName>
        <fullName evidence="3">Uncharacterized protein</fullName>
    </submittedName>
</protein>
<dbReference type="AlphaFoldDB" id="A0AAN6WAU0"/>
<evidence type="ECO:0000256" key="2">
    <source>
        <dbReference type="SAM" id="Phobius"/>
    </source>
</evidence>
<feature type="compositionally biased region" description="Polar residues" evidence="1">
    <location>
        <begin position="387"/>
        <end position="397"/>
    </location>
</feature>
<feature type="compositionally biased region" description="Low complexity" evidence="1">
    <location>
        <begin position="147"/>
        <end position="158"/>
    </location>
</feature>
<keyword evidence="2" id="KW-1133">Transmembrane helix</keyword>
<gene>
    <name evidence="3" type="ORF">QBC36DRAFT_326536</name>
</gene>
<reference evidence="3" key="1">
    <citation type="journal article" date="2023" name="Mol. Phylogenet. Evol.">
        <title>Genome-scale phylogeny and comparative genomics of the fungal order Sordariales.</title>
        <authorList>
            <person name="Hensen N."/>
            <person name="Bonometti L."/>
            <person name="Westerberg I."/>
            <person name="Brannstrom I.O."/>
            <person name="Guillou S."/>
            <person name="Cros-Aarteil S."/>
            <person name="Calhoun S."/>
            <person name="Haridas S."/>
            <person name="Kuo A."/>
            <person name="Mondo S."/>
            <person name="Pangilinan J."/>
            <person name="Riley R."/>
            <person name="LaButti K."/>
            <person name="Andreopoulos B."/>
            <person name="Lipzen A."/>
            <person name="Chen C."/>
            <person name="Yan M."/>
            <person name="Daum C."/>
            <person name="Ng V."/>
            <person name="Clum A."/>
            <person name="Steindorff A."/>
            <person name="Ohm R.A."/>
            <person name="Martin F."/>
            <person name="Silar P."/>
            <person name="Natvig D.O."/>
            <person name="Lalanne C."/>
            <person name="Gautier V."/>
            <person name="Ament-Velasquez S.L."/>
            <person name="Kruys A."/>
            <person name="Hutchinson M.I."/>
            <person name="Powell A.J."/>
            <person name="Barry K."/>
            <person name="Miller A.N."/>
            <person name="Grigoriev I.V."/>
            <person name="Debuchy R."/>
            <person name="Gladieux P."/>
            <person name="Hiltunen Thoren M."/>
            <person name="Johannesson H."/>
        </authorList>
    </citation>
    <scope>NUCLEOTIDE SEQUENCE</scope>
    <source>
        <strain evidence="3">CBS 892.96</strain>
    </source>
</reference>
<feature type="compositionally biased region" description="Basic and acidic residues" evidence="1">
    <location>
        <begin position="399"/>
        <end position="410"/>
    </location>
</feature>
<feature type="compositionally biased region" description="Polar residues" evidence="1">
    <location>
        <begin position="51"/>
        <end position="65"/>
    </location>
</feature>
<keyword evidence="4" id="KW-1185">Reference proteome</keyword>
<feature type="region of interest" description="Disordered" evidence="1">
    <location>
        <begin position="1"/>
        <end position="73"/>
    </location>
</feature>
<feature type="transmembrane region" description="Helical" evidence="2">
    <location>
        <begin position="900"/>
        <end position="918"/>
    </location>
</feature>
<proteinExistence type="predicted"/>
<feature type="region of interest" description="Disordered" evidence="1">
    <location>
        <begin position="847"/>
        <end position="867"/>
    </location>
</feature>
<feature type="compositionally biased region" description="Basic and acidic residues" evidence="1">
    <location>
        <begin position="1"/>
        <end position="10"/>
    </location>
</feature>
<dbReference type="Proteomes" id="UP001302321">
    <property type="component" value="Unassembled WGS sequence"/>
</dbReference>
<feature type="compositionally biased region" description="Basic and acidic residues" evidence="1">
    <location>
        <begin position="691"/>
        <end position="706"/>
    </location>
</feature>
<organism evidence="3 4">
    <name type="scientific">Triangularia setosa</name>
    <dbReference type="NCBI Taxonomy" id="2587417"/>
    <lineage>
        <taxon>Eukaryota</taxon>
        <taxon>Fungi</taxon>
        <taxon>Dikarya</taxon>
        <taxon>Ascomycota</taxon>
        <taxon>Pezizomycotina</taxon>
        <taxon>Sordariomycetes</taxon>
        <taxon>Sordariomycetidae</taxon>
        <taxon>Sordariales</taxon>
        <taxon>Podosporaceae</taxon>
        <taxon>Triangularia</taxon>
    </lineage>
</organism>
<name>A0AAN6WAU0_9PEZI</name>
<comment type="caution">
    <text evidence="3">The sequence shown here is derived from an EMBL/GenBank/DDBJ whole genome shotgun (WGS) entry which is preliminary data.</text>
</comment>